<evidence type="ECO:0000256" key="1">
    <source>
        <dbReference type="ARBA" id="ARBA00008760"/>
    </source>
</evidence>
<evidence type="ECO:0000313" key="6">
    <source>
        <dbReference type="EMBL" id="CUQ67308.1"/>
    </source>
</evidence>
<evidence type="ECO:0000256" key="2">
    <source>
        <dbReference type="ARBA" id="ARBA00022980"/>
    </source>
</evidence>
<proteinExistence type="inferred from homology"/>
<dbReference type="AlphaFoldDB" id="A0A0S4KS78"/>
<dbReference type="STRING" id="1715989.NITINOP_2336"/>
<dbReference type="NCBIfam" id="TIGR00009">
    <property type="entry name" value="L28"/>
    <property type="match status" value="1"/>
</dbReference>
<dbReference type="OrthoDB" id="9805609at2"/>
<dbReference type="GO" id="GO:0003735">
    <property type="term" value="F:structural constituent of ribosome"/>
    <property type="evidence" value="ECO:0007669"/>
    <property type="project" value="InterPro"/>
</dbReference>
<sequence>MGQYCQVTGKRPVFGNNVSHANNKTRRRFLPNLQRKRYLLKDENRWITLTVSTHGMKIIDKKGLARVVAEMRAAGEKV</sequence>
<name>A0A0S4KS78_9BACT</name>
<accession>A0A0S4KS78</accession>
<dbReference type="FunFam" id="2.30.170.40:FF:000001">
    <property type="entry name" value="50S ribosomal protein L28"/>
    <property type="match status" value="1"/>
</dbReference>
<reference evidence="7" key="1">
    <citation type="submission" date="2015-09" db="EMBL/GenBank/DDBJ databases">
        <authorList>
            <person name="Daims H."/>
        </authorList>
    </citation>
    <scope>NUCLEOTIDE SEQUENCE [LARGE SCALE GENOMIC DNA]</scope>
</reference>
<gene>
    <name evidence="5 6" type="primary">rpmB</name>
    <name evidence="6" type="ORF">NITINOP_2336</name>
</gene>
<dbReference type="InterPro" id="IPR001383">
    <property type="entry name" value="Ribosomal_bL28_bact-type"/>
</dbReference>
<evidence type="ECO:0000313" key="7">
    <source>
        <dbReference type="Proteomes" id="UP000066284"/>
    </source>
</evidence>
<dbReference type="PANTHER" id="PTHR13528">
    <property type="entry name" value="39S RIBOSOMAL PROTEIN L28, MITOCHONDRIAL"/>
    <property type="match status" value="1"/>
</dbReference>
<evidence type="ECO:0000256" key="5">
    <source>
        <dbReference type="HAMAP-Rule" id="MF_00373"/>
    </source>
</evidence>
<organism evidence="6 7">
    <name type="scientific">Candidatus Nitrospira inopinata</name>
    <dbReference type="NCBI Taxonomy" id="1715989"/>
    <lineage>
        <taxon>Bacteria</taxon>
        <taxon>Pseudomonadati</taxon>
        <taxon>Nitrospirota</taxon>
        <taxon>Nitrospiria</taxon>
        <taxon>Nitrospirales</taxon>
        <taxon>Nitrospiraceae</taxon>
        <taxon>Nitrospira</taxon>
    </lineage>
</organism>
<dbReference type="GO" id="GO:0006412">
    <property type="term" value="P:translation"/>
    <property type="evidence" value="ECO:0007669"/>
    <property type="project" value="UniProtKB-UniRule"/>
</dbReference>
<protein>
    <recommendedName>
        <fullName evidence="4 5">Large ribosomal subunit protein bL28</fullName>
    </recommendedName>
</protein>
<dbReference type="RefSeq" id="WP_062485537.1">
    <property type="nucleotide sequence ID" value="NZ_LN885086.1"/>
</dbReference>
<dbReference type="Pfam" id="PF00830">
    <property type="entry name" value="Ribosomal_L28"/>
    <property type="match status" value="1"/>
</dbReference>
<keyword evidence="3 5" id="KW-0687">Ribonucleoprotein</keyword>
<dbReference type="GO" id="GO:0022625">
    <property type="term" value="C:cytosolic large ribosomal subunit"/>
    <property type="evidence" value="ECO:0007669"/>
    <property type="project" value="TreeGrafter"/>
</dbReference>
<dbReference type="EMBL" id="LN885086">
    <property type="protein sequence ID" value="CUQ67308.1"/>
    <property type="molecule type" value="Genomic_DNA"/>
</dbReference>
<dbReference type="Gene3D" id="2.30.170.40">
    <property type="entry name" value="Ribosomal protein L28/L24"/>
    <property type="match status" value="1"/>
</dbReference>
<dbReference type="PANTHER" id="PTHR13528:SF2">
    <property type="entry name" value="LARGE RIBOSOMAL SUBUNIT PROTEIN BL28M"/>
    <property type="match status" value="1"/>
</dbReference>
<dbReference type="InterPro" id="IPR034704">
    <property type="entry name" value="Ribosomal_bL28/bL31-like_sf"/>
</dbReference>
<keyword evidence="2 5" id="KW-0689">Ribosomal protein</keyword>
<dbReference type="KEGG" id="nio:NITINOP_2336"/>
<evidence type="ECO:0000256" key="3">
    <source>
        <dbReference type="ARBA" id="ARBA00023274"/>
    </source>
</evidence>
<comment type="similarity">
    <text evidence="1 5">Belongs to the bacterial ribosomal protein bL28 family.</text>
</comment>
<dbReference type="InterPro" id="IPR026569">
    <property type="entry name" value="Ribosomal_bL28"/>
</dbReference>
<dbReference type="HAMAP" id="MF_00373">
    <property type="entry name" value="Ribosomal_bL28"/>
    <property type="match status" value="1"/>
</dbReference>
<evidence type="ECO:0000256" key="4">
    <source>
        <dbReference type="ARBA" id="ARBA00035174"/>
    </source>
</evidence>
<dbReference type="SUPFAM" id="SSF143800">
    <property type="entry name" value="L28p-like"/>
    <property type="match status" value="1"/>
</dbReference>
<dbReference type="InterPro" id="IPR037147">
    <property type="entry name" value="Ribosomal_bL28_sf"/>
</dbReference>
<dbReference type="Proteomes" id="UP000066284">
    <property type="component" value="Chromosome 1"/>
</dbReference>
<keyword evidence="7" id="KW-1185">Reference proteome</keyword>